<evidence type="ECO:0000256" key="1">
    <source>
        <dbReference type="ARBA" id="ARBA00023125"/>
    </source>
</evidence>
<evidence type="ECO:0000256" key="2">
    <source>
        <dbReference type="SAM" id="MobiDB-lite"/>
    </source>
</evidence>
<keyword evidence="1 4" id="KW-0238">DNA-binding</keyword>
<gene>
    <name evidence="4" type="ORF">DWW10_13150</name>
</gene>
<dbReference type="GO" id="GO:0003677">
    <property type="term" value="F:DNA binding"/>
    <property type="evidence" value="ECO:0007669"/>
    <property type="project" value="UniProtKB-KW"/>
</dbReference>
<feature type="compositionally biased region" description="Gly residues" evidence="2">
    <location>
        <begin position="145"/>
        <end position="158"/>
    </location>
</feature>
<organism evidence="4 5">
    <name type="scientific">Bacteroides intestinalis</name>
    <dbReference type="NCBI Taxonomy" id="329854"/>
    <lineage>
        <taxon>Bacteria</taxon>
        <taxon>Pseudomonadati</taxon>
        <taxon>Bacteroidota</taxon>
        <taxon>Bacteroidia</taxon>
        <taxon>Bacteroidales</taxon>
        <taxon>Bacteroidaceae</taxon>
        <taxon>Bacteroides</taxon>
    </lineage>
</organism>
<evidence type="ECO:0000259" key="3">
    <source>
        <dbReference type="Pfam" id="PF18291"/>
    </source>
</evidence>
<reference evidence="4 5" key="1">
    <citation type="submission" date="2018-08" db="EMBL/GenBank/DDBJ databases">
        <title>A genome reference for cultivated species of the human gut microbiota.</title>
        <authorList>
            <person name="Zou Y."/>
            <person name="Xue W."/>
            <person name="Luo G."/>
        </authorList>
    </citation>
    <scope>NUCLEOTIDE SEQUENCE [LARGE SCALE GENOMIC DNA]</scope>
    <source>
        <strain evidence="4 5">AF14-32</strain>
    </source>
</reference>
<feature type="domain" description="HU" evidence="3">
    <location>
        <begin position="15"/>
        <end position="108"/>
    </location>
</feature>
<dbReference type="RefSeq" id="WP_118487086.1">
    <property type="nucleotide sequence ID" value="NZ_QRZF01000008.1"/>
</dbReference>
<dbReference type="InterPro" id="IPR041607">
    <property type="entry name" value="HU-HIG"/>
</dbReference>
<sequence>MMFYKKNQQKINGLWYPKSITWGKAITTDQVADQLAYFSTTTRGDAYAIVKNLGKVLSLYMAQGRTVKIDGVGTFYYTAAANKKGVQTAKEVSASQIVGVRVRFIPEVERDVNSKVVTRSMVDNNICWEEWGKTATSGGNTDSGNTGGDGGIEGDPLG</sequence>
<proteinExistence type="predicted"/>
<dbReference type="EMBL" id="QRZF01000008">
    <property type="protein sequence ID" value="RGV52990.1"/>
    <property type="molecule type" value="Genomic_DNA"/>
</dbReference>
<dbReference type="AlphaFoldDB" id="A0A412Y6A7"/>
<dbReference type="Pfam" id="PF18291">
    <property type="entry name" value="HU-HIG"/>
    <property type="match status" value="1"/>
</dbReference>
<dbReference type="Gene3D" id="4.10.520.10">
    <property type="entry name" value="IHF-like DNA-binding proteins"/>
    <property type="match status" value="1"/>
</dbReference>
<name>A0A412Y6A7_9BACE</name>
<evidence type="ECO:0000313" key="5">
    <source>
        <dbReference type="Proteomes" id="UP000283850"/>
    </source>
</evidence>
<comment type="caution">
    <text evidence="4">The sequence shown here is derived from an EMBL/GenBank/DDBJ whole genome shotgun (WGS) entry which is preliminary data.</text>
</comment>
<feature type="region of interest" description="Disordered" evidence="2">
    <location>
        <begin position="134"/>
        <end position="158"/>
    </location>
</feature>
<dbReference type="NCBIfam" id="TIGR01201">
    <property type="entry name" value="HU_rel"/>
    <property type="match status" value="1"/>
</dbReference>
<dbReference type="InterPro" id="IPR005902">
    <property type="entry name" value="HU_DNA-bd_put"/>
</dbReference>
<accession>A0A412Y6A7</accession>
<dbReference type="SUPFAM" id="SSF47729">
    <property type="entry name" value="IHF-like DNA-binding proteins"/>
    <property type="match status" value="1"/>
</dbReference>
<protein>
    <submittedName>
        <fullName evidence="4">DNA-binding protein</fullName>
    </submittedName>
</protein>
<dbReference type="InterPro" id="IPR010992">
    <property type="entry name" value="IHF-like_DNA-bd_dom_sf"/>
</dbReference>
<dbReference type="Proteomes" id="UP000283850">
    <property type="component" value="Unassembled WGS sequence"/>
</dbReference>
<evidence type="ECO:0000313" key="4">
    <source>
        <dbReference type="EMBL" id="RGV52990.1"/>
    </source>
</evidence>